<evidence type="ECO:0000313" key="4">
    <source>
        <dbReference type="EMBL" id="CAA9306977.1"/>
    </source>
</evidence>
<feature type="transmembrane region" description="Helical" evidence="2">
    <location>
        <begin position="51"/>
        <end position="71"/>
    </location>
</feature>
<feature type="domain" description="VIT" evidence="3">
    <location>
        <begin position="398"/>
        <end position="529"/>
    </location>
</feature>
<keyword evidence="1" id="KW-0175">Coiled coil</keyword>
<dbReference type="EMBL" id="CADCTM010000930">
    <property type="protein sequence ID" value="CAA9306977.1"/>
    <property type="molecule type" value="Genomic_DNA"/>
</dbReference>
<sequence>MKMKRVSNIIFYAIFWIWNLTFLLIVYTGILPNIGGELTKATLAGQIPGEFLVTFLALLAIPTLCTFVGGIRFHKQPVQLIRLFYGVEAPLFLLCLIRLFLLRELTPASHQFIITVIVCIAAFSFELLYGYIGEQVNLNSQRNLPLVWLQVACHSLILLFGLYAGALLLFYALPTAWVLLVEFFKFDWLRVLGEMLTRGFFSELWLLPISFFLFCFTSTLFVAMPVALTALYVHSGRKILKAFASQYSRNHTIKGSVATVGIWFVLFISLQQQPQVQAFSLLSKPASTDTTRQAILAQSDNIRSGLVNAYLSSYRYLSSWEENNHIREMYQNVFNLPKPAAQVVQNTYNQLMSPFLYNGSRTDGEKAEKLYAEFFDTPIQKAEQKAIQHAIKSTANREEAKAGVLNINQKKVWLRSQNITVKPQGDWADIELYEVYENKTPQQQEVFYSFSLPESAVVTGLWLGDTANRDKRFPFAVSPRGAAQKVYNEQVRERVDPALIEQVGPRHYRLRAFPVPPKQPPIPLDNSLQQLPTEMHLWLTYKVMQQDAGWAMPQLGEKRNIYWTNSTKRTQNGQNGSDLDDWLPAFIRAEKQEPTLHQVNLPSGDRISVKPLGKQDYSLPQGKRFAIALDSSYSMAKHAKELTQTFAWLKEKGFADSDFTNNDADLYIAASPGAQPRRIDDLRRFDAAKLTFYGTLQPKEILEQFTQLQGDTSYDAILLITDEGSYELSEDTTTIPAITAPLWMVHIGGKLSPAYDDATLKAIQDSSGGVSTQVPEVMQRLATQAALGQSVVSVVDGYAWMREKPTQGNLLTKSPAVVAPTKPSGASLQAVSQENFEPVAARQLVLGLSKEKAKAQLVQLDAIHAVAKSFNIVTPYSSMIVLVNDRQREALKKAEQQSDRFERKVETGKEQLTKPSNLFNVSGVPEPEEWMLLGIIAIALLLIVRRQRSTVT</sequence>
<feature type="transmembrane region" description="Helical" evidence="2">
    <location>
        <begin position="144"/>
        <end position="173"/>
    </location>
</feature>
<dbReference type="InterPro" id="IPR014270">
    <property type="entry name" value="PEP-CTERM_IMP"/>
</dbReference>
<dbReference type="NCBIfam" id="TIGR02921">
    <property type="entry name" value="PEP_integral"/>
    <property type="match status" value="1"/>
</dbReference>
<evidence type="ECO:0000259" key="3">
    <source>
        <dbReference type="PROSITE" id="PS51468"/>
    </source>
</evidence>
<feature type="transmembrane region" description="Helical" evidence="2">
    <location>
        <begin position="113"/>
        <end position="132"/>
    </location>
</feature>
<accession>A0A6J4KIJ0</accession>
<feature type="transmembrane region" description="Helical" evidence="2">
    <location>
        <begin position="83"/>
        <end position="101"/>
    </location>
</feature>
<feature type="coiled-coil region" evidence="1">
    <location>
        <begin position="884"/>
        <end position="911"/>
    </location>
</feature>
<dbReference type="AlphaFoldDB" id="A0A6J4KIJ0"/>
<keyword evidence="2" id="KW-0812">Transmembrane</keyword>
<dbReference type="InterPro" id="IPR013694">
    <property type="entry name" value="VIT"/>
</dbReference>
<gene>
    <name evidence="4" type="ORF">AVDCRST_MAG92-5568</name>
</gene>
<feature type="transmembrane region" description="Helical" evidence="2">
    <location>
        <begin position="9"/>
        <end position="31"/>
    </location>
</feature>
<organism evidence="4">
    <name type="scientific">uncultured Coleofasciculus sp</name>
    <dbReference type="NCBI Taxonomy" id="1267456"/>
    <lineage>
        <taxon>Bacteria</taxon>
        <taxon>Bacillati</taxon>
        <taxon>Cyanobacteriota</taxon>
        <taxon>Cyanophyceae</taxon>
        <taxon>Coleofasciculales</taxon>
        <taxon>Coleofasciculaceae</taxon>
        <taxon>Coleofasciculus</taxon>
        <taxon>environmental samples</taxon>
    </lineage>
</organism>
<evidence type="ECO:0000256" key="1">
    <source>
        <dbReference type="SAM" id="Coils"/>
    </source>
</evidence>
<dbReference type="Pfam" id="PF08487">
    <property type="entry name" value="VIT"/>
    <property type="match status" value="1"/>
</dbReference>
<evidence type="ECO:0000256" key="2">
    <source>
        <dbReference type="SAM" id="Phobius"/>
    </source>
</evidence>
<proteinExistence type="predicted"/>
<keyword evidence="2" id="KW-0472">Membrane</keyword>
<keyword evidence="2" id="KW-1133">Transmembrane helix</keyword>
<protein>
    <submittedName>
        <fullName evidence="4">Multi antimicrobial extrusion protein (Na(+)/drug antiporter), MATE family of MDR efflux pumps</fullName>
    </submittedName>
</protein>
<feature type="transmembrane region" description="Helical" evidence="2">
    <location>
        <begin position="253"/>
        <end position="270"/>
    </location>
</feature>
<reference evidence="4" key="1">
    <citation type="submission" date="2020-02" db="EMBL/GenBank/DDBJ databases">
        <authorList>
            <person name="Meier V. D."/>
        </authorList>
    </citation>
    <scope>NUCLEOTIDE SEQUENCE</scope>
    <source>
        <strain evidence="4">AVDCRST_MAG92</strain>
    </source>
</reference>
<feature type="transmembrane region" description="Helical" evidence="2">
    <location>
        <begin position="205"/>
        <end position="233"/>
    </location>
</feature>
<name>A0A6J4KIJ0_9CYAN</name>
<dbReference type="PROSITE" id="PS51468">
    <property type="entry name" value="VIT"/>
    <property type="match status" value="1"/>
</dbReference>